<dbReference type="PANTHER" id="PTHR30246">
    <property type="entry name" value="2-KETO-3-DEOXY-6-PHOSPHOGLUCONATE ALDOLASE"/>
    <property type="match status" value="1"/>
</dbReference>
<evidence type="ECO:0000313" key="7">
    <source>
        <dbReference type="Proteomes" id="UP000830835"/>
    </source>
</evidence>
<evidence type="ECO:0000256" key="5">
    <source>
        <dbReference type="ARBA" id="ARBA00023277"/>
    </source>
</evidence>
<dbReference type="CDD" id="cd00452">
    <property type="entry name" value="KDPG_aldolase"/>
    <property type="match status" value="1"/>
</dbReference>
<evidence type="ECO:0000256" key="3">
    <source>
        <dbReference type="ARBA" id="ARBA00011233"/>
    </source>
</evidence>
<keyword evidence="5" id="KW-0119">Carbohydrate metabolism</keyword>
<dbReference type="RefSeq" id="WP_244351938.1">
    <property type="nucleotide sequence ID" value="NZ_JAFIRA010000040.1"/>
</dbReference>
<comment type="caution">
    <text evidence="6">The sequence shown here is derived from an EMBL/GenBank/DDBJ whole genome shotgun (WGS) entry which is preliminary data.</text>
</comment>
<dbReference type="Pfam" id="PF01081">
    <property type="entry name" value="Aldolase"/>
    <property type="match status" value="1"/>
</dbReference>
<dbReference type="NCBIfam" id="TIGR01182">
    <property type="entry name" value="eda"/>
    <property type="match status" value="1"/>
</dbReference>
<dbReference type="Proteomes" id="UP000830835">
    <property type="component" value="Unassembled WGS sequence"/>
</dbReference>
<dbReference type="GO" id="GO:0008700">
    <property type="term" value="F:(R,S)-4-hydroxy-2-oxoglutarate aldolase activity"/>
    <property type="evidence" value="ECO:0007669"/>
    <property type="project" value="UniProtKB-EC"/>
</dbReference>
<gene>
    <name evidence="6" type="primary">eda</name>
    <name evidence="6" type="ORF">JX360_13540</name>
</gene>
<keyword evidence="4 6" id="KW-0456">Lyase</keyword>
<accession>A0ABT0CDX2</accession>
<comment type="subunit">
    <text evidence="3">Homotrimer.</text>
</comment>
<name>A0ABT0CDX2_THEVL</name>
<evidence type="ECO:0000256" key="2">
    <source>
        <dbReference type="ARBA" id="ARBA00006906"/>
    </source>
</evidence>
<reference evidence="6" key="1">
    <citation type="submission" date="2021-02" db="EMBL/GenBank/DDBJ databases">
        <title>The CRISPR/cas machinery reduction and long-range gene transfer in the hot spring cyanobacterium Synechococcus.</title>
        <authorList>
            <person name="Dvorak P."/>
            <person name="Jahodarova E."/>
            <person name="Hasler P."/>
            <person name="Poulickova A."/>
        </authorList>
    </citation>
    <scope>NUCLEOTIDE SEQUENCE</scope>
    <source>
        <strain evidence="6">Rupite</strain>
    </source>
</reference>
<dbReference type="GO" id="GO:0008675">
    <property type="term" value="F:2-dehydro-3-deoxy-phosphogluconate aldolase activity"/>
    <property type="evidence" value="ECO:0007669"/>
    <property type="project" value="UniProtKB-EC"/>
</dbReference>
<evidence type="ECO:0000256" key="1">
    <source>
        <dbReference type="ARBA" id="ARBA00004761"/>
    </source>
</evidence>
<dbReference type="EC" id="4.1.2.14" evidence="6"/>
<proteinExistence type="inferred from homology"/>
<keyword evidence="7" id="KW-1185">Reference proteome</keyword>
<dbReference type="PANTHER" id="PTHR30246:SF1">
    <property type="entry name" value="2-DEHYDRO-3-DEOXY-6-PHOSPHOGALACTONATE ALDOLASE-RELATED"/>
    <property type="match status" value="1"/>
</dbReference>
<dbReference type="EMBL" id="JAFIRA010000040">
    <property type="protein sequence ID" value="MCJ2543912.1"/>
    <property type="molecule type" value="Genomic_DNA"/>
</dbReference>
<dbReference type="InterPro" id="IPR013785">
    <property type="entry name" value="Aldolase_TIM"/>
</dbReference>
<comment type="similarity">
    <text evidence="2">Belongs to the KHG/KDPG aldolase family.</text>
</comment>
<evidence type="ECO:0000256" key="4">
    <source>
        <dbReference type="ARBA" id="ARBA00023239"/>
    </source>
</evidence>
<protein>
    <submittedName>
        <fullName evidence="6">Bifunctional 4-hydroxy-2-oxoglutarate aldolase/2-dehydro-3-deoxy-phosphogluconate aldolase</fullName>
        <ecNumber evidence="6">4.1.2.14</ecNumber>
        <ecNumber evidence="6">4.1.3.16</ecNumber>
    </submittedName>
</protein>
<dbReference type="EC" id="4.1.3.16" evidence="6"/>
<comment type="pathway">
    <text evidence="1">Carbohydrate acid metabolism.</text>
</comment>
<dbReference type="Gene3D" id="3.20.20.70">
    <property type="entry name" value="Aldolase class I"/>
    <property type="match status" value="1"/>
</dbReference>
<dbReference type="SUPFAM" id="SSF51569">
    <property type="entry name" value="Aldolase"/>
    <property type="match status" value="1"/>
</dbReference>
<organism evidence="6 7">
    <name type="scientific">Thermostichus vulcanus str. 'Rupite'</name>
    <dbReference type="NCBI Taxonomy" id="2813851"/>
    <lineage>
        <taxon>Bacteria</taxon>
        <taxon>Bacillati</taxon>
        <taxon>Cyanobacteriota</taxon>
        <taxon>Cyanophyceae</taxon>
        <taxon>Thermostichales</taxon>
        <taxon>Thermostichaceae</taxon>
        <taxon>Thermostichus</taxon>
    </lineage>
</organism>
<sequence>MFACSEPSLDNRLAHPWLLQLWQQPLIGVIRAQESLTQATQQATVAIRAGIQHIEITTQVPQYLQLITRLRQQYPQCWIGVGTVLHQPMAEQAWRAGAQFCVSPFADEQIIRWGQEVGLPIVPGALTPTEIWSAWRAGATAVKVFPVESLGGSRYIRHLRQPLGSLPLIPTGGVTLANGLEYLQAGAWAVGIAGDLFPPEAYLNTVPDEQKLENRIRQALAPLIQMRQFPQKSGLI</sequence>
<dbReference type="InterPro" id="IPR000887">
    <property type="entry name" value="Aldlse_KDPG_KHG"/>
</dbReference>
<evidence type="ECO:0000313" key="6">
    <source>
        <dbReference type="EMBL" id="MCJ2543912.1"/>
    </source>
</evidence>